<dbReference type="PANTHER" id="PTHR31793:SF27">
    <property type="entry name" value="NOVEL THIOESTERASE SUPERFAMILY DOMAIN AND SAPOSIN A-TYPE DOMAIN CONTAINING PROTEIN (0610012H03RIK)"/>
    <property type="match status" value="1"/>
</dbReference>
<dbReference type="Proteomes" id="UP001209885">
    <property type="component" value="Unassembled WGS sequence"/>
</dbReference>
<dbReference type="SUPFAM" id="SSF54637">
    <property type="entry name" value="Thioesterase/thiol ester dehydrase-isomerase"/>
    <property type="match status" value="1"/>
</dbReference>
<dbReference type="Gene3D" id="3.10.129.10">
    <property type="entry name" value="Hotdog Thioesterase"/>
    <property type="match status" value="1"/>
</dbReference>
<dbReference type="EMBL" id="JAPFQN010000010">
    <property type="protein sequence ID" value="MCX2745471.1"/>
    <property type="molecule type" value="Genomic_DNA"/>
</dbReference>
<comment type="caution">
    <text evidence="3">The sequence shown here is derived from an EMBL/GenBank/DDBJ whole genome shotgun (WGS) entry which is preliminary data.</text>
</comment>
<dbReference type="CDD" id="cd00586">
    <property type="entry name" value="4HBT"/>
    <property type="match status" value="1"/>
</dbReference>
<evidence type="ECO:0000256" key="2">
    <source>
        <dbReference type="ARBA" id="ARBA00022801"/>
    </source>
</evidence>
<dbReference type="InterPro" id="IPR050563">
    <property type="entry name" value="4-hydroxybenzoyl-CoA_TE"/>
</dbReference>
<evidence type="ECO:0000313" key="4">
    <source>
        <dbReference type="Proteomes" id="UP001209885"/>
    </source>
</evidence>
<accession>A0ABT3RUY6</accession>
<evidence type="ECO:0000313" key="3">
    <source>
        <dbReference type="EMBL" id="MCX2745471.1"/>
    </source>
</evidence>
<comment type="similarity">
    <text evidence="1">Belongs to the 4-hydroxybenzoyl-CoA thioesterase family.</text>
</comment>
<sequence>MKDLQLEDFPIKSYDKLRYADTDRLGHVNNAVFSTFLETGRVEFFFNSSNPIVSKETSFVIASLKLDFVKEVHWPGQVEIGTGVIKIGNSSIVLFQMIFQENICVAKAETVIVQTHKEKKGSHPLSDQAKEVISQMLLKN</sequence>
<gene>
    <name evidence="3" type="ORF">OO013_16445</name>
</gene>
<reference evidence="3 4" key="1">
    <citation type="submission" date="2022-11" db="EMBL/GenBank/DDBJ databases">
        <title>The characterization of three novel Bacteroidetes species and genomic analysis of their roles in tidal elemental geochemical cycles.</title>
        <authorList>
            <person name="Ma K."/>
        </authorList>
    </citation>
    <scope>NUCLEOTIDE SEQUENCE [LARGE SCALE GENOMIC DNA]</scope>
    <source>
        <strain evidence="3 4">M17</strain>
    </source>
</reference>
<organism evidence="3 4">
    <name type="scientific">Mangrovivirga halotolerans</name>
    <dbReference type="NCBI Taxonomy" id="2993936"/>
    <lineage>
        <taxon>Bacteria</taxon>
        <taxon>Pseudomonadati</taxon>
        <taxon>Bacteroidota</taxon>
        <taxon>Cytophagia</taxon>
        <taxon>Cytophagales</taxon>
        <taxon>Mangrovivirgaceae</taxon>
        <taxon>Mangrovivirga</taxon>
    </lineage>
</organism>
<proteinExistence type="inferred from homology"/>
<dbReference type="InterPro" id="IPR029069">
    <property type="entry name" value="HotDog_dom_sf"/>
</dbReference>
<evidence type="ECO:0000256" key="1">
    <source>
        <dbReference type="ARBA" id="ARBA00005953"/>
    </source>
</evidence>
<name>A0ABT3RUY6_9BACT</name>
<dbReference type="RefSeq" id="WP_266058060.1">
    <property type="nucleotide sequence ID" value="NZ_JAPFQN010000010.1"/>
</dbReference>
<dbReference type="PANTHER" id="PTHR31793">
    <property type="entry name" value="4-HYDROXYBENZOYL-COA THIOESTERASE FAMILY MEMBER"/>
    <property type="match status" value="1"/>
</dbReference>
<protein>
    <submittedName>
        <fullName evidence="3">Thioesterase family protein</fullName>
    </submittedName>
</protein>
<keyword evidence="4" id="KW-1185">Reference proteome</keyword>
<dbReference type="Pfam" id="PF13279">
    <property type="entry name" value="4HBT_2"/>
    <property type="match status" value="1"/>
</dbReference>
<keyword evidence="2" id="KW-0378">Hydrolase</keyword>